<organism evidence="3 4">
    <name type="scientific">Monoraphidium neglectum</name>
    <dbReference type="NCBI Taxonomy" id="145388"/>
    <lineage>
        <taxon>Eukaryota</taxon>
        <taxon>Viridiplantae</taxon>
        <taxon>Chlorophyta</taxon>
        <taxon>core chlorophytes</taxon>
        <taxon>Chlorophyceae</taxon>
        <taxon>CS clade</taxon>
        <taxon>Sphaeropleales</taxon>
        <taxon>Selenastraceae</taxon>
        <taxon>Monoraphidium</taxon>
    </lineage>
</organism>
<reference evidence="3 4" key="1">
    <citation type="journal article" date="2013" name="BMC Genomics">
        <title>Reconstruction of the lipid metabolism for the microalga Monoraphidium neglectum from its genome sequence reveals characteristics suitable for biofuel production.</title>
        <authorList>
            <person name="Bogen C."/>
            <person name="Al-Dilaimi A."/>
            <person name="Albersmeier A."/>
            <person name="Wichmann J."/>
            <person name="Grundmann M."/>
            <person name="Rupp O."/>
            <person name="Lauersen K.J."/>
            <person name="Blifernez-Klassen O."/>
            <person name="Kalinowski J."/>
            <person name="Goesmann A."/>
            <person name="Mussgnug J.H."/>
            <person name="Kruse O."/>
        </authorList>
    </citation>
    <scope>NUCLEOTIDE SEQUENCE [LARGE SCALE GENOMIC DNA]</scope>
    <source>
        <strain evidence="3 4">SAG 48.87</strain>
    </source>
</reference>
<evidence type="ECO:0000313" key="4">
    <source>
        <dbReference type="Proteomes" id="UP000054498"/>
    </source>
</evidence>
<feature type="region of interest" description="Disordered" evidence="2">
    <location>
        <begin position="876"/>
        <end position="946"/>
    </location>
</feature>
<dbReference type="OrthoDB" id="10691199at2759"/>
<dbReference type="Proteomes" id="UP000054498">
    <property type="component" value="Unassembled WGS sequence"/>
</dbReference>
<evidence type="ECO:0000256" key="1">
    <source>
        <dbReference type="SAM" id="Coils"/>
    </source>
</evidence>
<proteinExistence type="predicted"/>
<keyword evidence="4" id="KW-1185">Reference proteome</keyword>
<feature type="compositionally biased region" description="Low complexity" evidence="2">
    <location>
        <begin position="918"/>
        <end position="940"/>
    </location>
</feature>
<gene>
    <name evidence="3" type="ORF">MNEG_0740</name>
</gene>
<dbReference type="GeneID" id="25726858"/>
<dbReference type="RefSeq" id="XP_013906227.1">
    <property type="nucleotide sequence ID" value="XM_014050773.1"/>
</dbReference>
<dbReference type="KEGG" id="mng:MNEG_0740"/>
<sequence length="1434" mass="145179">MEAQALLAERNTEFEAAQAEHTLLKAKHAQRDMDFDLLLAEQRDTAGLLATARAELQAVRLQAQSDQEGLAGMADQVAALREQLAQRGEAAEAAEATINTLQQQLAEERARAEAEAAATATMQAALAAAEARSLELQTLVSTTEEQLEQARADATAAGATAAVAEQQTGPADQAEASPQVGALDEQQRMSSSTATTMENHLEFASSPEQLQIAVHEVGATAVPAGEVQLLGTSTGNAEAARVVLLEQLESAQNEVAAAVARADEAQQQAAATAVREEEAEAARVALLEQLESAQNEVAAAVARADEAQQQAAAAAVREEEAEAARVALLEQLESAQKEVAAAVARADEAQQQAAAAAVREEEAEAARVALLEQLESAQEAVAAAAARADEAQQQAAAAAAREEEAEAARVALLEQLESAQEAVAAAAARADVAQQQAAAAAVREEEAEAARVALLEQLESAQKEVAATVARADEAQQQAAAAAVREEDAEAARVALLEQLESAQEAVAAAAARADEAQQQAAAAAAREEEVEAARVALLEQLESAQEEAAAAVATVEGARREMAQQLQLAQQEAVDLAARAEREAVAHAAAQAALAAVEGRALELEAQLKEARGGAEAAQAVARAAEESAAAARKELAAAVQEGQAEKMRQALSAADRDRKQHLAQGERAALDEAHARLVAAAEAEGTLRAELDARAAAAADVLKEVEAKTAAVAAAEAEAEALRKSLAAAAAEPQKVAAELAAAQARVAELSTMLEAGHQDVAKWQDEVSRTNLDRDDLLAQVQKMQGWLDEAKRVGRREARERENATVELEMARAELASAQQRVEELQLQLAQRVEAAAPSDIGASDDRSACTAPASLLAGAVRANQAVAGALSGTRGTASDSLDPEAPLAPSARAESETEVQGPGSGQPTCPGGSIDHAQGAAGAASSSALGSTCSGPEDSVAPATVVPEQVALPADASSARKGAPPAPGPAIEALSQLASLAERFESQESMAAVLTQLGQSLLPGQVQVQHLVGQGLAVERSSAAAAGGQQLSATGSESEVSAGPGSVAAQLEGGQPQVEQPEQRQQEDQEQDAQESVGSPGSPAASASLSRGSQPGSDAAADLRLSFERLAALGEEGDGSGSSLGSAAEFEDGDDAAGEVVWEGEGESQAVFSLASAGGAAAAEGAGGLNSSGTRPSVVPRLDLGALPLLVAARDRAEAEEVAATLDGGAGASFDSGSPGRVHMLPAVVGQDGSCGLPSGGGSCAASGTATHAPRASVAEAFWLPGRVDSGGGDADAVDAAGMLSPGRPASCGAANESEVVDLASPIAAWLRPCMAGAATDSGCGGDEEDEPQGFFTAERGLALTVQPDTQQTGHDQGQVGQGQQELFFTCAPATGGGKASRTAAGEGADAGGGEAGQDHVCVGVAAAEGGAMTPAEVHSVRKTLLFDE</sequence>
<dbReference type="EMBL" id="KK100283">
    <property type="protein sequence ID" value="KIZ07208.1"/>
    <property type="molecule type" value="Genomic_DNA"/>
</dbReference>
<feature type="region of interest" description="Disordered" evidence="2">
    <location>
        <begin position="149"/>
        <end position="178"/>
    </location>
</feature>
<feature type="coiled-coil region" evidence="1">
    <location>
        <begin position="800"/>
        <end position="839"/>
    </location>
</feature>
<keyword evidence="1" id="KW-0175">Coiled coil</keyword>
<feature type="coiled-coil region" evidence="1">
    <location>
        <begin position="84"/>
        <end position="118"/>
    </location>
</feature>
<feature type="region of interest" description="Disordered" evidence="2">
    <location>
        <begin position="1120"/>
        <end position="1141"/>
    </location>
</feature>
<accession>A0A0D2KAB6</accession>
<feature type="coiled-coil region" evidence="1">
    <location>
        <begin position="241"/>
        <end position="643"/>
    </location>
</feature>
<feature type="compositionally biased region" description="Low complexity" evidence="2">
    <location>
        <begin position="1079"/>
        <end position="1098"/>
    </location>
</feature>
<feature type="region of interest" description="Disordered" evidence="2">
    <location>
        <begin position="1033"/>
        <end position="1104"/>
    </location>
</feature>
<protein>
    <submittedName>
        <fullName evidence="3">Uncharacterized protein</fullName>
    </submittedName>
</protein>
<evidence type="ECO:0000313" key="3">
    <source>
        <dbReference type="EMBL" id="KIZ07208.1"/>
    </source>
</evidence>
<evidence type="ECO:0000256" key="2">
    <source>
        <dbReference type="SAM" id="MobiDB-lite"/>
    </source>
</evidence>
<feature type="compositionally biased region" description="Low complexity" evidence="2">
    <location>
        <begin position="1055"/>
        <end position="1065"/>
    </location>
</feature>
<feature type="coiled-coil region" evidence="1">
    <location>
        <begin position="690"/>
        <end position="734"/>
    </location>
</feature>
<feature type="compositionally biased region" description="Low complexity" evidence="2">
    <location>
        <begin position="152"/>
        <end position="168"/>
    </location>
</feature>
<name>A0A0D2KAB6_9CHLO</name>